<comment type="similarity">
    <text evidence="12 13">Belongs to the TonB-dependent receptor family.</text>
</comment>
<keyword evidence="8" id="KW-0406">Ion transport</keyword>
<dbReference type="InterPro" id="IPR012910">
    <property type="entry name" value="Plug_dom"/>
</dbReference>
<evidence type="ECO:0000256" key="5">
    <source>
        <dbReference type="ARBA" id="ARBA00022692"/>
    </source>
</evidence>
<dbReference type="AlphaFoldDB" id="A0AAP2D930"/>
<feature type="domain" description="TonB-dependent receptor-like beta-barrel" evidence="15">
    <location>
        <begin position="308"/>
        <end position="751"/>
    </location>
</feature>
<dbReference type="Gene3D" id="2.60.40.1120">
    <property type="entry name" value="Carboxypeptidase-like, regulatory domain"/>
    <property type="match status" value="1"/>
</dbReference>
<proteinExistence type="inferred from homology"/>
<dbReference type="Gene3D" id="2.170.130.10">
    <property type="entry name" value="TonB-dependent receptor, plug domain"/>
    <property type="match status" value="1"/>
</dbReference>
<keyword evidence="4" id="KW-0410">Iron transport</keyword>
<evidence type="ECO:0000256" key="3">
    <source>
        <dbReference type="ARBA" id="ARBA00022452"/>
    </source>
</evidence>
<feature type="domain" description="TonB-dependent receptor plug" evidence="16">
    <location>
        <begin position="116"/>
        <end position="225"/>
    </location>
</feature>
<evidence type="ECO:0000259" key="16">
    <source>
        <dbReference type="Pfam" id="PF07715"/>
    </source>
</evidence>
<comment type="subcellular location">
    <subcellularLocation>
        <location evidence="1 12">Cell outer membrane</location>
        <topology evidence="1 12">Multi-pass membrane protein</topology>
    </subcellularLocation>
</comment>
<evidence type="ECO:0000259" key="15">
    <source>
        <dbReference type="Pfam" id="PF00593"/>
    </source>
</evidence>
<dbReference type="Pfam" id="PF00593">
    <property type="entry name" value="TonB_dep_Rec_b-barrel"/>
    <property type="match status" value="1"/>
</dbReference>
<keyword evidence="17" id="KW-0675">Receptor</keyword>
<evidence type="ECO:0000256" key="10">
    <source>
        <dbReference type="ARBA" id="ARBA00023136"/>
    </source>
</evidence>
<keyword evidence="11 12" id="KW-0998">Cell outer membrane</keyword>
<evidence type="ECO:0000256" key="2">
    <source>
        <dbReference type="ARBA" id="ARBA00022448"/>
    </source>
</evidence>
<keyword evidence="6 14" id="KW-0732">Signal</keyword>
<keyword evidence="10 12" id="KW-0472">Membrane</keyword>
<feature type="chain" id="PRO_5043027189" evidence="14">
    <location>
        <begin position="20"/>
        <end position="785"/>
    </location>
</feature>
<dbReference type="SUPFAM" id="SSF56935">
    <property type="entry name" value="Porins"/>
    <property type="match status" value="1"/>
</dbReference>
<evidence type="ECO:0000256" key="14">
    <source>
        <dbReference type="SAM" id="SignalP"/>
    </source>
</evidence>
<dbReference type="GO" id="GO:0015344">
    <property type="term" value="F:siderophore uptake transmembrane transporter activity"/>
    <property type="evidence" value="ECO:0007669"/>
    <property type="project" value="TreeGrafter"/>
</dbReference>
<accession>A0AAP2D930</accession>
<dbReference type="InterPro" id="IPR008969">
    <property type="entry name" value="CarboxyPept-like_regulatory"/>
</dbReference>
<dbReference type="EMBL" id="JAHESC010000014">
    <property type="protein sequence ID" value="MBT1687212.1"/>
    <property type="molecule type" value="Genomic_DNA"/>
</dbReference>
<dbReference type="PANTHER" id="PTHR32552">
    <property type="entry name" value="FERRICHROME IRON RECEPTOR-RELATED"/>
    <property type="match status" value="1"/>
</dbReference>
<dbReference type="Pfam" id="PF13715">
    <property type="entry name" value="CarbopepD_reg_2"/>
    <property type="match status" value="1"/>
</dbReference>
<keyword evidence="9 13" id="KW-0798">TonB box</keyword>
<dbReference type="Proteomes" id="UP001319180">
    <property type="component" value="Unassembled WGS sequence"/>
</dbReference>
<evidence type="ECO:0000256" key="7">
    <source>
        <dbReference type="ARBA" id="ARBA00023004"/>
    </source>
</evidence>
<comment type="caution">
    <text evidence="17">The sequence shown here is derived from an EMBL/GenBank/DDBJ whole genome shotgun (WGS) entry which is preliminary data.</text>
</comment>
<name>A0AAP2D930_9BACT</name>
<dbReference type="PROSITE" id="PS52016">
    <property type="entry name" value="TONB_DEPENDENT_REC_3"/>
    <property type="match status" value="1"/>
</dbReference>
<dbReference type="PANTHER" id="PTHR32552:SF68">
    <property type="entry name" value="FERRICHROME OUTER MEMBRANE TRANSPORTER_PHAGE RECEPTOR"/>
    <property type="match status" value="1"/>
</dbReference>
<keyword evidence="18" id="KW-1185">Reference proteome</keyword>
<dbReference type="InterPro" id="IPR036942">
    <property type="entry name" value="Beta-barrel_TonB_sf"/>
</dbReference>
<organism evidence="17 18">
    <name type="scientific">Dawidia soli</name>
    <dbReference type="NCBI Taxonomy" id="2782352"/>
    <lineage>
        <taxon>Bacteria</taxon>
        <taxon>Pseudomonadati</taxon>
        <taxon>Bacteroidota</taxon>
        <taxon>Cytophagia</taxon>
        <taxon>Cytophagales</taxon>
        <taxon>Chryseotaleaceae</taxon>
        <taxon>Dawidia</taxon>
    </lineage>
</organism>
<dbReference type="Pfam" id="PF07715">
    <property type="entry name" value="Plug"/>
    <property type="match status" value="1"/>
</dbReference>
<keyword evidence="2 12" id="KW-0813">Transport</keyword>
<reference evidence="17 18" key="1">
    <citation type="submission" date="2021-05" db="EMBL/GenBank/DDBJ databases">
        <title>A Polyphasic approach of four new species of the genus Ohtaekwangia: Ohtaekwangia histidinii sp. nov., Ohtaekwangia cretensis sp. nov., Ohtaekwangia indiensis sp. nov., Ohtaekwangia reichenbachii sp. nov. from diverse environment.</title>
        <authorList>
            <person name="Octaviana S."/>
        </authorList>
    </citation>
    <scope>NUCLEOTIDE SEQUENCE [LARGE SCALE GENOMIC DNA]</scope>
    <source>
        <strain evidence="17 18">PWU37</strain>
    </source>
</reference>
<dbReference type="GO" id="GO:0009279">
    <property type="term" value="C:cell outer membrane"/>
    <property type="evidence" value="ECO:0007669"/>
    <property type="project" value="UniProtKB-SubCell"/>
</dbReference>
<evidence type="ECO:0000256" key="13">
    <source>
        <dbReference type="RuleBase" id="RU003357"/>
    </source>
</evidence>
<dbReference type="Gene3D" id="2.40.170.20">
    <property type="entry name" value="TonB-dependent receptor, beta-barrel domain"/>
    <property type="match status" value="1"/>
</dbReference>
<dbReference type="InterPro" id="IPR039426">
    <property type="entry name" value="TonB-dep_rcpt-like"/>
</dbReference>
<dbReference type="InterPro" id="IPR037066">
    <property type="entry name" value="Plug_dom_sf"/>
</dbReference>
<evidence type="ECO:0000256" key="6">
    <source>
        <dbReference type="ARBA" id="ARBA00022729"/>
    </source>
</evidence>
<evidence type="ECO:0000313" key="18">
    <source>
        <dbReference type="Proteomes" id="UP001319180"/>
    </source>
</evidence>
<dbReference type="RefSeq" id="WP_254090443.1">
    <property type="nucleotide sequence ID" value="NZ_JAHESC010000014.1"/>
</dbReference>
<evidence type="ECO:0000256" key="1">
    <source>
        <dbReference type="ARBA" id="ARBA00004571"/>
    </source>
</evidence>
<evidence type="ECO:0000313" key="17">
    <source>
        <dbReference type="EMBL" id="MBT1687212.1"/>
    </source>
</evidence>
<dbReference type="InterPro" id="IPR000531">
    <property type="entry name" value="Beta-barrel_TonB"/>
</dbReference>
<keyword evidence="3 12" id="KW-1134">Transmembrane beta strand</keyword>
<evidence type="ECO:0000256" key="12">
    <source>
        <dbReference type="PROSITE-ProRule" id="PRU01360"/>
    </source>
</evidence>
<evidence type="ECO:0000256" key="11">
    <source>
        <dbReference type="ARBA" id="ARBA00023237"/>
    </source>
</evidence>
<keyword evidence="7" id="KW-0408">Iron</keyword>
<feature type="signal peptide" evidence="14">
    <location>
        <begin position="1"/>
        <end position="19"/>
    </location>
</feature>
<sequence length="785" mass="88402">MLKHVLMAAIVLLSVCAHAQRFAVTGTVRDSKNQESIVGATLQLSGLSFYTTTDAAGRFRFDRVPAGEYTLVLRSLGYTERTEQVSVTADQQLTLTLDPSYTLTDEVVVLSTRADRKTPTTFTNVSKDELARQNFGQDLPLLLNWTPSLVTTSNAGAGVGYTGLRIRGSDATRINVTINGIPYNDSESQGTFWVDIPDIASSTQSIQVQRGVGTSTNGAGSFGGTVNLQTLSLQPDPYAEVMVAAGSFNTQRYTAKAGTGLINNHWAFDAKVSRILSDGYIDRAESDLSSYYIAGGYYGKKTVIKAITFGGHERTYQAWNGIDAETMKTNRTFNSCGALYDENWNVIGYYDDQVDEYRQDHYQLHLTQQLDDAWNVNASLHYTYGRGYYEQYEQAKPFADLGLSDIVLGDTALTYGDFVTRKWLDNKFYGGTFSLNYDRDKTTFILGGAFNQYGDAQHYGKILWGQYMGDVRTGYKYYDGDARKNDLNIYAKWNYDVLENLNVFADLQYRTVDYKTSGVEDDQLAYDIQDTFHFFNPKAGVSYTVSERDMLYGSYAIANREPNRTDYLGGTEKPKHERLGNLEMGWRRQATRYNLEVNYYLMNYTDQLVLTGRLDNVGNPIRANVGKSYRTGIEVSGGIKLTERLAWQANATWSVNRNQDYVVDPGNLTEKKNTAIILSPEWIAGSQATWNAFRNFQATWLAKYVGKQYLDNTENETLTLDSYFVNDLRLNYRLPLQQVKRCELSLLVNNVFDVEYSSDGYSYDGVAYYFPQAGTNFMAMLTVGF</sequence>
<gene>
    <name evidence="17" type="ORF">KK078_11625</name>
</gene>
<dbReference type="SUPFAM" id="SSF49464">
    <property type="entry name" value="Carboxypeptidase regulatory domain-like"/>
    <property type="match status" value="1"/>
</dbReference>
<keyword evidence="5 12" id="KW-0812">Transmembrane</keyword>
<evidence type="ECO:0000256" key="4">
    <source>
        <dbReference type="ARBA" id="ARBA00022496"/>
    </source>
</evidence>
<evidence type="ECO:0000256" key="8">
    <source>
        <dbReference type="ARBA" id="ARBA00023065"/>
    </source>
</evidence>
<protein>
    <submittedName>
        <fullName evidence="17">TonB-dependent receptor</fullName>
    </submittedName>
</protein>
<evidence type="ECO:0000256" key="9">
    <source>
        <dbReference type="ARBA" id="ARBA00023077"/>
    </source>
</evidence>